<accession>A0ABX2FNB2</accession>
<dbReference type="EMBL" id="JABSNP010000002">
    <property type="protein sequence ID" value="NRT17884.1"/>
    <property type="molecule type" value="Genomic_DNA"/>
</dbReference>
<proteinExistence type="predicted"/>
<protein>
    <submittedName>
        <fullName evidence="1">Uncharacterized protein</fullName>
    </submittedName>
</protein>
<name>A0ABX2FNB2_9BACT</name>
<reference evidence="1 2" key="1">
    <citation type="submission" date="2020-05" db="EMBL/GenBank/DDBJ databases">
        <title>Genomic Encyclopedia of Type Strains, Phase IV (KMG-V): Genome sequencing to study the core and pangenomes of soil and plant-associated prokaryotes.</title>
        <authorList>
            <person name="Whitman W."/>
        </authorList>
    </citation>
    <scope>NUCLEOTIDE SEQUENCE [LARGE SCALE GENOMIC DNA]</scope>
    <source>
        <strain evidence="1 2">9A</strain>
    </source>
</reference>
<dbReference type="RefSeq" id="WP_173808647.1">
    <property type="nucleotide sequence ID" value="NZ_JABSNP010000002.1"/>
</dbReference>
<organism evidence="1 2">
    <name type="scientific">Hymenobacter caeli</name>
    <dbReference type="NCBI Taxonomy" id="2735894"/>
    <lineage>
        <taxon>Bacteria</taxon>
        <taxon>Pseudomonadati</taxon>
        <taxon>Bacteroidota</taxon>
        <taxon>Cytophagia</taxon>
        <taxon>Cytophagales</taxon>
        <taxon>Hymenobacteraceae</taxon>
        <taxon>Hymenobacter</taxon>
    </lineage>
</organism>
<sequence length="124" mass="14610">MNTTVIKLCENHKNIPDNSIASLVFHYLFKLFFFWIPKASPDYEGVVDDVRYWHIEIDNDTRRAEREIGFDGFDKPIVFGPTNRNLGLWTDSDRLFSIIDYQLVDGNEFDNLWNSLKENQGDNF</sequence>
<dbReference type="Proteomes" id="UP000779507">
    <property type="component" value="Unassembled WGS sequence"/>
</dbReference>
<keyword evidence="2" id="KW-1185">Reference proteome</keyword>
<evidence type="ECO:0000313" key="1">
    <source>
        <dbReference type="EMBL" id="NRT17884.1"/>
    </source>
</evidence>
<comment type="caution">
    <text evidence="1">The sequence shown here is derived from an EMBL/GenBank/DDBJ whole genome shotgun (WGS) entry which is preliminary data.</text>
</comment>
<evidence type="ECO:0000313" key="2">
    <source>
        <dbReference type="Proteomes" id="UP000779507"/>
    </source>
</evidence>
<gene>
    <name evidence="1" type="ORF">HNP98_000691</name>
</gene>